<comment type="catalytic activity">
    <reaction evidence="1">
        <text>ATP + protein L-histidine = ADP + protein N-phospho-L-histidine.</text>
        <dbReference type="EC" id="2.7.13.3"/>
    </reaction>
</comment>
<reference evidence="17 18" key="1">
    <citation type="submission" date="2019-05" db="EMBL/GenBank/DDBJ databases">
        <authorList>
            <person name="Qu J.-H."/>
        </authorList>
    </citation>
    <scope>NUCLEOTIDE SEQUENCE [LARGE SCALE GENOMIC DNA]</scope>
    <source>
        <strain evidence="17 18">NS28</strain>
    </source>
</reference>
<dbReference type="CDD" id="cd00082">
    <property type="entry name" value="HisKA"/>
    <property type="match status" value="1"/>
</dbReference>
<protein>
    <recommendedName>
        <fullName evidence="3">histidine kinase</fullName>
        <ecNumber evidence="3">2.7.13.3</ecNumber>
    </recommendedName>
</protein>
<evidence type="ECO:0000256" key="1">
    <source>
        <dbReference type="ARBA" id="ARBA00000085"/>
    </source>
</evidence>
<dbReference type="Gene3D" id="1.10.287.130">
    <property type="match status" value="1"/>
</dbReference>
<dbReference type="SMART" id="SM00304">
    <property type="entry name" value="HAMP"/>
    <property type="match status" value="1"/>
</dbReference>
<dbReference type="SMART" id="SM00387">
    <property type="entry name" value="HATPase_c"/>
    <property type="match status" value="1"/>
</dbReference>
<dbReference type="Gene3D" id="6.10.340.10">
    <property type="match status" value="1"/>
</dbReference>
<dbReference type="Proteomes" id="UP000323994">
    <property type="component" value="Unassembled WGS sequence"/>
</dbReference>
<evidence type="ECO:0000256" key="4">
    <source>
        <dbReference type="ARBA" id="ARBA00022475"/>
    </source>
</evidence>
<dbReference type="Pfam" id="PF02518">
    <property type="entry name" value="HATPase_c"/>
    <property type="match status" value="1"/>
</dbReference>
<dbReference type="SUPFAM" id="SSF158472">
    <property type="entry name" value="HAMP domain-like"/>
    <property type="match status" value="1"/>
</dbReference>
<dbReference type="CDD" id="cd06225">
    <property type="entry name" value="HAMP"/>
    <property type="match status" value="1"/>
</dbReference>
<accession>A0A5M8Q6C1</accession>
<evidence type="ECO:0000313" key="18">
    <source>
        <dbReference type="Proteomes" id="UP000323994"/>
    </source>
</evidence>
<proteinExistence type="predicted"/>
<evidence type="ECO:0000256" key="3">
    <source>
        <dbReference type="ARBA" id="ARBA00012438"/>
    </source>
</evidence>
<dbReference type="EMBL" id="VBSN01000073">
    <property type="protein sequence ID" value="KAA6431439.1"/>
    <property type="molecule type" value="Genomic_DNA"/>
</dbReference>
<feature type="transmembrane region" description="Helical" evidence="14">
    <location>
        <begin position="156"/>
        <end position="175"/>
    </location>
</feature>
<evidence type="ECO:0000259" key="16">
    <source>
        <dbReference type="PROSITE" id="PS50885"/>
    </source>
</evidence>
<dbReference type="InterPro" id="IPR036890">
    <property type="entry name" value="HATPase_C_sf"/>
</dbReference>
<dbReference type="Pfam" id="PF00512">
    <property type="entry name" value="HisKA"/>
    <property type="match status" value="1"/>
</dbReference>
<dbReference type="InterPro" id="IPR036097">
    <property type="entry name" value="HisK_dim/P_sf"/>
</dbReference>
<feature type="domain" description="HAMP" evidence="16">
    <location>
        <begin position="177"/>
        <end position="230"/>
    </location>
</feature>
<dbReference type="InterPro" id="IPR004358">
    <property type="entry name" value="Sig_transdc_His_kin-like_C"/>
</dbReference>
<dbReference type="GO" id="GO:0000155">
    <property type="term" value="F:phosphorelay sensor kinase activity"/>
    <property type="evidence" value="ECO:0007669"/>
    <property type="project" value="InterPro"/>
</dbReference>
<dbReference type="InterPro" id="IPR005467">
    <property type="entry name" value="His_kinase_dom"/>
</dbReference>
<evidence type="ECO:0000256" key="14">
    <source>
        <dbReference type="SAM" id="Phobius"/>
    </source>
</evidence>
<comment type="caution">
    <text evidence="17">The sequence shown here is derived from an EMBL/GenBank/DDBJ whole genome shotgun (WGS) entry which is preliminary data.</text>
</comment>
<evidence type="ECO:0000256" key="7">
    <source>
        <dbReference type="ARBA" id="ARBA00022692"/>
    </source>
</evidence>
<evidence type="ECO:0000313" key="17">
    <source>
        <dbReference type="EMBL" id="KAA6431439.1"/>
    </source>
</evidence>
<evidence type="ECO:0000256" key="13">
    <source>
        <dbReference type="ARBA" id="ARBA00023136"/>
    </source>
</evidence>
<keyword evidence="7 14" id="KW-0812">Transmembrane</keyword>
<dbReference type="OrthoDB" id="594725at2"/>
<keyword evidence="11 14" id="KW-1133">Transmembrane helix</keyword>
<dbReference type="InterPro" id="IPR003661">
    <property type="entry name" value="HisK_dim/P_dom"/>
</dbReference>
<dbReference type="PRINTS" id="PR00344">
    <property type="entry name" value="BCTRLSENSOR"/>
</dbReference>
<dbReference type="Gene3D" id="3.30.565.10">
    <property type="entry name" value="Histidine kinase-like ATPase, C-terminal domain"/>
    <property type="match status" value="1"/>
</dbReference>
<dbReference type="RefSeq" id="WP_139014571.1">
    <property type="nucleotide sequence ID" value="NZ_VBSN01000073.1"/>
</dbReference>
<keyword evidence="18" id="KW-1185">Reference proteome</keyword>
<dbReference type="InterPro" id="IPR050398">
    <property type="entry name" value="HssS/ArlS-like"/>
</dbReference>
<evidence type="ECO:0000256" key="10">
    <source>
        <dbReference type="ARBA" id="ARBA00022840"/>
    </source>
</evidence>
<dbReference type="GO" id="GO:0005886">
    <property type="term" value="C:plasma membrane"/>
    <property type="evidence" value="ECO:0007669"/>
    <property type="project" value="UniProtKB-SubCell"/>
</dbReference>
<name>A0A5M8Q6C1_9BACT</name>
<evidence type="ECO:0000256" key="11">
    <source>
        <dbReference type="ARBA" id="ARBA00022989"/>
    </source>
</evidence>
<dbReference type="GO" id="GO:0005524">
    <property type="term" value="F:ATP binding"/>
    <property type="evidence" value="ECO:0007669"/>
    <property type="project" value="UniProtKB-KW"/>
</dbReference>
<feature type="domain" description="Histidine kinase" evidence="15">
    <location>
        <begin position="238"/>
        <end position="454"/>
    </location>
</feature>
<evidence type="ECO:0000256" key="5">
    <source>
        <dbReference type="ARBA" id="ARBA00022553"/>
    </source>
</evidence>
<dbReference type="SUPFAM" id="SSF47384">
    <property type="entry name" value="Homodimeric domain of signal transducing histidine kinase"/>
    <property type="match status" value="1"/>
</dbReference>
<feature type="transmembrane region" description="Helical" evidence="14">
    <location>
        <begin position="7"/>
        <end position="30"/>
    </location>
</feature>
<sequence length="454" mass="51325">MTIQNKIALIFTVLSAGIILALSIYIYIFASESISGSFYHRLEVRAGIVGHAALEENKSKTSVYYDFKEKHLGDLPFENHHVIHNVNSARARNIKARLHLPESFYSQISFDTPARFFRRDTSYVGMKIAKGDKNVLVLSTAVDVFGLAEMENLKNLLVTGFLISMFFVFTFGKLFSAQIFRPIRLIIRNVKGINAHNLHQRLVPNDSNDDISDLSQTFNDMLDRLEITFEVQNNFVSNASHELKTPLTVISGEAQIGLSIPGLPQNAIDSFNTIYRESERLEHLTNSMLSLAQTGFDGKKEQWEELRIDELILDVKEAVDKIIPSNNVAINFDHLPDDDQKLILNGNKTLLKAAFSNIVLNSCKYSDNKPVNVIIRADQTYAIVEITDEGIGIPDREINQIFVLFFRASNTENYKGYGIGLPLAHNIIRMHQGKVDVHSRVDEGTRFVTYLPFK</sequence>
<evidence type="ECO:0000256" key="12">
    <source>
        <dbReference type="ARBA" id="ARBA00023012"/>
    </source>
</evidence>
<dbReference type="SUPFAM" id="SSF55874">
    <property type="entry name" value="ATPase domain of HSP90 chaperone/DNA topoisomerase II/histidine kinase"/>
    <property type="match status" value="1"/>
</dbReference>
<evidence type="ECO:0000256" key="9">
    <source>
        <dbReference type="ARBA" id="ARBA00022777"/>
    </source>
</evidence>
<keyword evidence="9 17" id="KW-0418">Kinase</keyword>
<dbReference type="PANTHER" id="PTHR45528:SF1">
    <property type="entry name" value="SENSOR HISTIDINE KINASE CPXA"/>
    <property type="match status" value="1"/>
</dbReference>
<dbReference type="Pfam" id="PF00672">
    <property type="entry name" value="HAMP"/>
    <property type="match status" value="1"/>
</dbReference>
<keyword evidence="10" id="KW-0067">ATP-binding</keyword>
<evidence type="ECO:0000256" key="2">
    <source>
        <dbReference type="ARBA" id="ARBA00004651"/>
    </source>
</evidence>
<evidence type="ECO:0000256" key="8">
    <source>
        <dbReference type="ARBA" id="ARBA00022741"/>
    </source>
</evidence>
<dbReference type="InterPro" id="IPR003660">
    <property type="entry name" value="HAMP_dom"/>
</dbReference>
<comment type="subcellular location">
    <subcellularLocation>
        <location evidence="2">Cell membrane</location>
        <topology evidence="2">Multi-pass membrane protein</topology>
    </subcellularLocation>
</comment>
<keyword evidence="5" id="KW-0597">Phosphoprotein</keyword>
<dbReference type="PROSITE" id="PS50885">
    <property type="entry name" value="HAMP"/>
    <property type="match status" value="1"/>
</dbReference>
<evidence type="ECO:0000256" key="6">
    <source>
        <dbReference type="ARBA" id="ARBA00022679"/>
    </source>
</evidence>
<keyword evidence="12" id="KW-0902">Two-component regulatory system</keyword>
<keyword evidence="4" id="KW-1003">Cell membrane</keyword>
<dbReference type="PANTHER" id="PTHR45528">
    <property type="entry name" value="SENSOR HISTIDINE KINASE CPXA"/>
    <property type="match status" value="1"/>
</dbReference>
<dbReference type="InterPro" id="IPR003594">
    <property type="entry name" value="HATPase_dom"/>
</dbReference>
<evidence type="ECO:0000259" key="15">
    <source>
        <dbReference type="PROSITE" id="PS50109"/>
    </source>
</evidence>
<dbReference type="SMART" id="SM00388">
    <property type="entry name" value="HisKA"/>
    <property type="match status" value="1"/>
</dbReference>
<organism evidence="17 18">
    <name type="scientific">Dyadobacter flavalbus</name>
    <dbReference type="NCBI Taxonomy" id="2579942"/>
    <lineage>
        <taxon>Bacteria</taxon>
        <taxon>Pseudomonadati</taxon>
        <taxon>Bacteroidota</taxon>
        <taxon>Cytophagia</taxon>
        <taxon>Cytophagales</taxon>
        <taxon>Spirosomataceae</taxon>
        <taxon>Dyadobacter</taxon>
    </lineage>
</organism>
<keyword evidence="6" id="KW-0808">Transferase</keyword>
<keyword evidence="13 14" id="KW-0472">Membrane</keyword>
<dbReference type="EC" id="2.7.13.3" evidence="3"/>
<gene>
    <name evidence="17" type="ORF">FEM33_24300</name>
</gene>
<dbReference type="PROSITE" id="PS50109">
    <property type="entry name" value="HIS_KIN"/>
    <property type="match status" value="1"/>
</dbReference>
<dbReference type="AlphaFoldDB" id="A0A5M8Q6C1"/>
<keyword evidence="8" id="KW-0547">Nucleotide-binding</keyword>